<proteinExistence type="predicted"/>
<dbReference type="Proteomes" id="UP001174909">
    <property type="component" value="Unassembled WGS sequence"/>
</dbReference>
<gene>
    <name evidence="1" type="ORF">GBAR_LOCUS31252</name>
</gene>
<evidence type="ECO:0000313" key="2">
    <source>
        <dbReference type="Proteomes" id="UP001174909"/>
    </source>
</evidence>
<evidence type="ECO:0000313" key="1">
    <source>
        <dbReference type="EMBL" id="CAI8057341.1"/>
    </source>
</evidence>
<dbReference type="AlphaFoldDB" id="A0AA35XLC2"/>
<keyword evidence="2" id="KW-1185">Reference proteome</keyword>
<reference evidence="1" key="1">
    <citation type="submission" date="2023-03" db="EMBL/GenBank/DDBJ databases">
        <authorList>
            <person name="Steffen K."/>
            <person name="Cardenas P."/>
        </authorList>
    </citation>
    <scope>NUCLEOTIDE SEQUENCE</scope>
</reference>
<name>A0AA35XLC2_GEOBA</name>
<protein>
    <submittedName>
        <fullName evidence="1">Uncharacterized protein</fullName>
    </submittedName>
</protein>
<accession>A0AA35XLC2</accession>
<organism evidence="1 2">
    <name type="scientific">Geodia barretti</name>
    <name type="common">Barrett's horny sponge</name>
    <dbReference type="NCBI Taxonomy" id="519541"/>
    <lineage>
        <taxon>Eukaryota</taxon>
        <taxon>Metazoa</taxon>
        <taxon>Porifera</taxon>
        <taxon>Demospongiae</taxon>
        <taxon>Heteroscleromorpha</taxon>
        <taxon>Tetractinellida</taxon>
        <taxon>Astrophorina</taxon>
        <taxon>Geodiidae</taxon>
        <taxon>Geodia</taxon>
    </lineage>
</organism>
<sequence length="85" mass="8870">MEGSKGHLPQSPCLCLRGAVHLIGRTDCGCVCPISKTPHSSGSLRVESVRDVQVHFKKSSATGIPSESVGKVWSGAVCGRPPLTT</sequence>
<comment type="caution">
    <text evidence="1">The sequence shown here is derived from an EMBL/GenBank/DDBJ whole genome shotgun (WGS) entry which is preliminary data.</text>
</comment>
<dbReference type="EMBL" id="CASHTH010004438">
    <property type="protein sequence ID" value="CAI8057341.1"/>
    <property type="molecule type" value="Genomic_DNA"/>
</dbReference>